<dbReference type="RefSeq" id="WP_213096829.1">
    <property type="nucleotide sequence ID" value="NZ_JAGYPN010000001.1"/>
</dbReference>
<dbReference type="Proteomes" id="UP000676456">
    <property type="component" value="Unassembled WGS sequence"/>
</dbReference>
<dbReference type="InterPro" id="IPR025889">
    <property type="entry name" value="GSP17M-like_dom"/>
</dbReference>
<comment type="caution">
    <text evidence="2">The sequence shown here is derived from an EMBL/GenBank/DDBJ whole genome shotgun (WGS) entry which is preliminary data.</text>
</comment>
<evidence type="ECO:0000259" key="1">
    <source>
        <dbReference type="Pfam" id="PF11181"/>
    </source>
</evidence>
<accession>A0A942UM71</accession>
<gene>
    <name evidence="2" type="ORF">KHA91_03580</name>
</gene>
<dbReference type="Pfam" id="PF11181">
    <property type="entry name" value="YflT"/>
    <property type="match status" value="1"/>
</dbReference>
<protein>
    <submittedName>
        <fullName evidence="2">General stress protein</fullName>
    </submittedName>
</protein>
<sequence>MDTSVVGVFESQQEVINEIKKYQAEGIDPKKFSVLAKDDSKIEILTEEMNVEERNPANEGAFGILGGFLAGIAGGVAVPGMSTPIGGPILAAGPIAGAFPGGSKDELKIMFSSIGIDGQTAENYINELDAGKILLFLEG</sequence>
<evidence type="ECO:0000313" key="2">
    <source>
        <dbReference type="EMBL" id="MBS4221837.1"/>
    </source>
</evidence>
<feature type="domain" description="General stress protein 17M-like" evidence="1">
    <location>
        <begin position="5"/>
        <end position="69"/>
    </location>
</feature>
<reference evidence="2 3" key="1">
    <citation type="submission" date="2021-05" db="EMBL/GenBank/DDBJ databases">
        <title>Novel Bacillus species.</title>
        <authorList>
            <person name="Liu G."/>
        </authorList>
    </citation>
    <scope>NUCLEOTIDE SEQUENCE [LARGE SCALE GENOMIC DNA]</scope>
    <source>
        <strain evidence="2 3">FJAT-49682</strain>
    </source>
</reference>
<proteinExistence type="predicted"/>
<name>A0A942UM71_9BACI</name>
<dbReference type="EMBL" id="JAGYPN010000001">
    <property type="protein sequence ID" value="MBS4221837.1"/>
    <property type="molecule type" value="Genomic_DNA"/>
</dbReference>
<dbReference type="AlphaFoldDB" id="A0A942UM71"/>
<organism evidence="2 3">
    <name type="scientific">Lederbergia citrea</name>
    <dbReference type="NCBI Taxonomy" id="2833581"/>
    <lineage>
        <taxon>Bacteria</taxon>
        <taxon>Bacillati</taxon>
        <taxon>Bacillota</taxon>
        <taxon>Bacilli</taxon>
        <taxon>Bacillales</taxon>
        <taxon>Bacillaceae</taxon>
        <taxon>Lederbergia</taxon>
    </lineage>
</organism>
<evidence type="ECO:0000313" key="3">
    <source>
        <dbReference type="Proteomes" id="UP000676456"/>
    </source>
</evidence>
<keyword evidence="3" id="KW-1185">Reference proteome</keyword>